<dbReference type="InterPro" id="IPR036291">
    <property type="entry name" value="NAD(P)-bd_dom_sf"/>
</dbReference>
<dbReference type="NCBIfam" id="TIGR01746">
    <property type="entry name" value="Thioester-redct"/>
    <property type="match status" value="1"/>
</dbReference>
<dbReference type="PANTHER" id="PTHR45527:SF1">
    <property type="entry name" value="FATTY ACID SYNTHASE"/>
    <property type="match status" value="1"/>
</dbReference>
<feature type="region of interest" description="Disordered" evidence="4">
    <location>
        <begin position="489"/>
        <end position="508"/>
    </location>
</feature>
<dbReference type="SUPFAM" id="SSF51735">
    <property type="entry name" value="NAD(P)-binding Rossmann-fold domains"/>
    <property type="match status" value="1"/>
</dbReference>
<dbReference type="Proteomes" id="UP001229313">
    <property type="component" value="Chromosome"/>
</dbReference>
<dbReference type="Pfam" id="PF07993">
    <property type="entry name" value="NAD_binding_4"/>
    <property type="match status" value="1"/>
</dbReference>
<dbReference type="EMBL" id="CP133568">
    <property type="protein sequence ID" value="WMT05729.1"/>
    <property type="molecule type" value="Genomic_DNA"/>
</dbReference>
<dbReference type="NCBIfam" id="TIGR01733">
    <property type="entry name" value="AA-adenyl-dom"/>
    <property type="match status" value="1"/>
</dbReference>
<dbReference type="InterPro" id="IPR009081">
    <property type="entry name" value="PP-bd_ACP"/>
</dbReference>
<dbReference type="Gene3D" id="3.30.300.30">
    <property type="match status" value="1"/>
</dbReference>
<evidence type="ECO:0000313" key="6">
    <source>
        <dbReference type="EMBL" id="WMT05729.1"/>
    </source>
</evidence>
<dbReference type="InterPro" id="IPR045851">
    <property type="entry name" value="AMP-bd_C_sf"/>
</dbReference>
<evidence type="ECO:0000256" key="3">
    <source>
        <dbReference type="ARBA" id="ARBA00022598"/>
    </source>
</evidence>
<feature type="domain" description="Carrier" evidence="5">
    <location>
        <begin position="1502"/>
        <end position="1579"/>
    </location>
</feature>
<dbReference type="Gene3D" id="1.10.1200.10">
    <property type="entry name" value="ACP-like"/>
    <property type="match status" value="1"/>
</dbReference>
<dbReference type="Gene3D" id="3.40.50.720">
    <property type="entry name" value="NAD(P)-binding Rossmann-like Domain"/>
    <property type="match status" value="1"/>
</dbReference>
<evidence type="ECO:0000256" key="4">
    <source>
        <dbReference type="SAM" id="MobiDB-lite"/>
    </source>
</evidence>
<dbReference type="InterPro" id="IPR020845">
    <property type="entry name" value="AMP-binding_CS"/>
</dbReference>
<dbReference type="CDD" id="cd05930">
    <property type="entry name" value="A_NRPS"/>
    <property type="match status" value="1"/>
</dbReference>
<dbReference type="SMART" id="SM00823">
    <property type="entry name" value="PKS_PP"/>
    <property type="match status" value="1"/>
</dbReference>
<dbReference type="InterPro" id="IPR000873">
    <property type="entry name" value="AMP-dep_synth/lig_dom"/>
</dbReference>
<dbReference type="Pfam" id="PF00668">
    <property type="entry name" value="Condensation"/>
    <property type="match status" value="2"/>
</dbReference>
<keyword evidence="1" id="KW-0596">Phosphopantetheine</keyword>
<dbReference type="Pfam" id="PF13193">
    <property type="entry name" value="AMP-binding_C"/>
    <property type="match status" value="1"/>
</dbReference>
<dbReference type="PROSITE" id="PS50075">
    <property type="entry name" value="CARRIER"/>
    <property type="match status" value="1"/>
</dbReference>
<reference evidence="6 7" key="1">
    <citation type="submission" date="2023-08" db="EMBL/GenBank/DDBJ databases">
        <title>The whole genome sequence of Lysobacter yananisis.</title>
        <authorList>
            <person name="Sun H."/>
        </authorList>
    </citation>
    <scope>NUCLEOTIDE SEQUENCE [LARGE SCALE GENOMIC DNA]</scope>
    <source>
        <strain evidence="6 7">SNNU513</strain>
    </source>
</reference>
<gene>
    <name evidence="6" type="ORF">RDV84_13060</name>
</gene>
<dbReference type="Gene3D" id="3.30.559.10">
    <property type="entry name" value="Chloramphenicol acetyltransferase-like domain"/>
    <property type="match status" value="2"/>
</dbReference>
<dbReference type="CDD" id="cd19543">
    <property type="entry name" value="DCL_NRPS"/>
    <property type="match status" value="1"/>
</dbReference>
<dbReference type="PANTHER" id="PTHR45527">
    <property type="entry name" value="NONRIBOSOMAL PEPTIDE SYNTHETASE"/>
    <property type="match status" value="1"/>
</dbReference>
<keyword evidence="7" id="KW-1185">Reference proteome</keyword>
<dbReference type="SUPFAM" id="SSF47336">
    <property type="entry name" value="ACP-like"/>
    <property type="match status" value="1"/>
</dbReference>
<organism evidence="6 7">
    <name type="scientific">Lysobacter yananisis</name>
    <dbReference type="NCBI Taxonomy" id="1003114"/>
    <lineage>
        <taxon>Bacteria</taxon>
        <taxon>Pseudomonadati</taxon>
        <taxon>Pseudomonadota</taxon>
        <taxon>Gammaproteobacteria</taxon>
        <taxon>Lysobacterales</taxon>
        <taxon>Lysobacteraceae</taxon>
        <taxon>Lysobacter</taxon>
    </lineage>
</organism>
<dbReference type="SUPFAM" id="SSF52777">
    <property type="entry name" value="CoA-dependent acyltransferases"/>
    <property type="match status" value="4"/>
</dbReference>
<proteinExistence type="predicted"/>
<evidence type="ECO:0000313" key="7">
    <source>
        <dbReference type="Proteomes" id="UP001229313"/>
    </source>
</evidence>
<dbReference type="CDD" id="cd05235">
    <property type="entry name" value="SDR_e1"/>
    <property type="match status" value="1"/>
</dbReference>
<dbReference type="InterPro" id="IPR013120">
    <property type="entry name" value="FAR_NAD-bd"/>
</dbReference>
<dbReference type="InterPro" id="IPR010071">
    <property type="entry name" value="AA_adenyl_dom"/>
</dbReference>
<protein>
    <submittedName>
        <fullName evidence="6">Amino acid adenylation domain-containing protein</fullName>
    </submittedName>
</protein>
<dbReference type="PROSITE" id="PS00455">
    <property type="entry name" value="AMP_BINDING"/>
    <property type="match status" value="1"/>
</dbReference>
<dbReference type="InterPro" id="IPR042099">
    <property type="entry name" value="ANL_N_sf"/>
</dbReference>
<feature type="region of interest" description="Disordered" evidence="4">
    <location>
        <begin position="28"/>
        <end position="47"/>
    </location>
</feature>
<dbReference type="Gene3D" id="3.30.559.30">
    <property type="entry name" value="Nonribosomal peptide synthetase, condensation domain"/>
    <property type="match status" value="2"/>
</dbReference>
<accession>A0ABY9PFS9</accession>
<dbReference type="Pfam" id="PF00501">
    <property type="entry name" value="AMP-binding"/>
    <property type="match status" value="1"/>
</dbReference>
<dbReference type="InterPro" id="IPR025110">
    <property type="entry name" value="AMP-bd_C"/>
</dbReference>
<dbReference type="InterPro" id="IPR023213">
    <property type="entry name" value="CAT-like_dom_sf"/>
</dbReference>
<dbReference type="SUPFAM" id="SSF56801">
    <property type="entry name" value="Acetyl-CoA synthetase-like"/>
    <property type="match status" value="1"/>
</dbReference>
<evidence type="ECO:0000259" key="5">
    <source>
        <dbReference type="PROSITE" id="PS50075"/>
    </source>
</evidence>
<dbReference type="InterPro" id="IPR010080">
    <property type="entry name" value="Thioester_reductase-like_dom"/>
</dbReference>
<dbReference type="Gene3D" id="3.40.50.12780">
    <property type="entry name" value="N-terminal domain of ligase-like"/>
    <property type="match status" value="1"/>
</dbReference>
<evidence type="ECO:0000256" key="2">
    <source>
        <dbReference type="ARBA" id="ARBA00022553"/>
    </source>
</evidence>
<name>A0ABY9PFS9_9GAMM</name>
<dbReference type="InterPro" id="IPR036736">
    <property type="entry name" value="ACP-like_sf"/>
</dbReference>
<keyword evidence="3" id="KW-0436">Ligase</keyword>
<dbReference type="InterPro" id="IPR001242">
    <property type="entry name" value="Condensation_dom"/>
</dbReference>
<dbReference type="InterPro" id="IPR020806">
    <property type="entry name" value="PKS_PP-bd"/>
</dbReference>
<sequence>MVSLTPRAPDGAQCNVARSENMDDALAPATTQSSMRSSLGADREDHPACTAATTAATGEQRLLPIQWRFLQRDRAEHGRYVQYADVALADGIGRAQLQAALLALVSRHDALRLKFRESAGGWMAQYRAEALSAEAWDDAIVEIDGDAAQAPATAREHIHAQVDAAMAELDIKQGRLLRWLWLRDANGSRLLWVMHHLVVDVVSWQVLAEDLATALDQLGRGEAVRLARKGATGYQDWAARLHDYAYSGELDAEKRYWLAQLRAPAGALAFDGDDEAPAQSSSRQHELRLPPALTRRLLDQATSRHGLRIHELLTAALGRALGQWQSVDAIRIDLESHGRPDLSDVPGFDGVDLSQTVGWFTALYPLRLERLRDDLRGQLRAAGAALAAVPHAGIGFGVLNELARDEDLEQAREGRESQVLFNYLGAFDPDRGGSRIGARRRRSHALGVEGGVEHGALTLRIDYSERQFQAASIAALAAQLERALAEIADDEGGPGAGVGTEDDDTSDAPWSLSDCTPAELQDLRRHYPALQDLYPCTGMQQGLLLMSDGANPDGVYLTQLRLTLDGADPQRLRAAWVELVRRHPVLRTAFLDRGGERLLQAVMREVALPWREIDLSAMTENEREVELERALDDERRRAFALGEAPPMRVLLARLDARRHCLAWTHHHALIDGWSMGLLAQELFQVYAGHNEDAAPPPYRDYIAWLESRDHGAAADYWQRYLDGLPLAASAALSARLDDDADTDATGPSEQRAHVLELPVALTAQLDRALKHEGVSLGTAILAAWGLLQSKYSAEEEVLFGYTTSGRPPELDGIERMVGLFINSLPLRLRIDPAQTLSAWLRQVQSMQLDHGDHGFLPLAAIQRACGARAGQALFNALVVVENFPLDRSLPSMDGEQLRVLDARGVERSDFPLNLIVYPGSRLTVKLAYQSRQFGDAAARAMLDRLGHLLAGFAHGFDQRVGQLSPLSADERERAVREWNRSEVDYPLHACAHELFQQQAEALGDGDAIVCSDERWSWRRLSARVAEVAAWLRRGGVRPGDGVALALPKEPELIAAILAIMRAGAAYVPVALDCPPERLAFIAGDAGIGRLLTVRAHAALADGSGLSALCLDEIDAAATNSNADAEALQDAEPQSSESTAYLIYTSGTTGTPKGVALSHRNLVNFSLWLGGAGLYGRGQGFTQFAPHTFDASIGEIFGALLAGATLHLLSDELIQEPRALAAYLGEHAIAFAAFPPPYLQQIDPAQVPANLSILTAGSAPTVELARAWSARCRYVNAYGPTETTVLSSAWMPAADDAELAAGRLSIGRPISNTTMYVVDAAGQLCAPGLLGEIWIGGAGVAQGYVNRPELTAQQFLDDPWRAGERVYRTGDHGRWLDDGRIEFIGRRDRQIKLRGFRIELGEIENRLREHAGVRDAAVLAHGDGAERRLLAWVVRHEDARAQPQAEFLAELREGLRRALPEYMLPQATMELAQLPLTGNGKLDAKALPVHELAAGDADTRYIAPRDAFERALAEIWAAVLKLPPASISADANFFDLGGQSLLAMQLARRISAEFGCQMRTGDVFAAPTLARQAKRIRYGDDGRERFVSLQPDGSLDDDFPAAPEWLTAPPTDAADAAILLTGATGFIGRFLLRQLLDSTSSTVFCLVRGADAPEATLRLRATMQRWRLWKPEDEARIVVCAGDLASPSLGLSARDLARIGAEVGMVFHNGTSMNHLEHYASAKPANVDGVRELLRLAMQGRPKTFHHVSTLGVFSHATPRPENARIDEHTSIEIERHPHAEGYAASKWVAERLVTLAGERGLPCTIFRLGLVAGDREQGRYDERQGLHRLMHSASIMKAGYIDDGAGVALLPVDYVAQAIVALAQAHRHAGGIFHLASTRPVPIERLFQAYATAFGEPIELLAHAQWLRRIAEFHAAGACLPILPLVQEAIDAAARPKNTAAAPLRDSGVQFDFAVTEAALTELDLAAPTLDDATLAMYWRGLRRWA</sequence>
<evidence type="ECO:0000256" key="1">
    <source>
        <dbReference type="ARBA" id="ARBA00022450"/>
    </source>
</evidence>
<dbReference type="RefSeq" id="WP_309153656.1">
    <property type="nucleotide sequence ID" value="NZ_CP133568.1"/>
</dbReference>
<keyword evidence="2" id="KW-0597">Phosphoprotein</keyword>
<dbReference type="Pfam" id="PF00550">
    <property type="entry name" value="PP-binding"/>
    <property type="match status" value="1"/>
</dbReference>